<dbReference type="Pfam" id="PF03167">
    <property type="entry name" value="UDG"/>
    <property type="match status" value="1"/>
</dbReference>
<evidence type="ECO:0000259" key="1">
    <source>
        <dbReference type="SMART" id="SM00986"/>
    </source>
</evidence>
<dbReference type="AlphaFoldDB" id="A0A644ZR11"/>
<feature type="domain" description="Uracil-DNA glycosylase-like" evidence="1">
    <location>
        <begin position="6"/>
        <end position="156"/>
    </location>
</feature>
<reference evidence="2" key="1">
    <citation type="submission" date="2019-08" db="EMBL/GenBank/DDBJ databases">
        <authorList>
            <person name="Kucharzyk K."/>
            <person name="Murdoch R.W."/>
            <person name="Higgins S."/>
            <person name="Loffler F."/>
        </authorList>
    </citation>
    <scope>NUCLEOTIDE SEQUENCE</scope>
</reference>
<dbReference type="InterPro" id="IPR005122">
    <property type="entry name" value="Uracil-DNA_glycosylase-like"/>
</dbReference>
<gene>
    <name evidence="2" type="ORF">SDC9_89965</name>
</gene>
<dbReference type="SMART" id="SM00986">
    <property type="entry name" value="UDG"/>
    <property type="match status" value="1"/>
</dbReference>
<dbReference type="SUPFAM" id="SSF52141">
    <property type="entry name" value="Uracil-DNA glycosylase-like"/>
    <property type="match status" value="1"/>
</dbReference>
<dbReference type="InterPro" id="IPR026353">
    <property type="entry name" value="Hypoxan-DNA_Glyclase"/>
</dbReference>
<accession>A0A644ZR11</accession>
<dbReference type="CDD" id="cd10032">
    <property type="entry name" value="UDG-F6_HDG"/>
    <property type="match status" value="1"/>
</dbReference>
<proteinExistence type="predicted"/>
<dbReference type="EMBL" id="VSSQ01010049">
    <property type="protein sequence ID" value="MPM43292.1"/>
    <property type="molecule type" value="Genomic_DNA"/>
</dbReference>
<comment type="caution">
    <text evidence="2">The sequence shown here is derived from an EMBL/GenBank/DDBJ whole genome shotgun (WGS) entry which is preliminary data.</text>
</comment>
<dbReference type="SMART" id="SM00987">
    <property type="entry name" value="UreE_C"/>
    <property type="match status" value="1"/>
</dbReference>
<sequence>MLRGFPPIEDHTSRILILGTGPSVRSLQKQQYYGHERNSFWPIMADVLGGSIETYEQKWYLLLSHDIALWDVLSGFERQGSSDAAYTEAIPNDLKSFLQAHPQIDRVVFNGQKARLLYHTLVAYEPSSLHFLTLPSTSPAYTLSYAEKLKAWQQALCLQ</sequence>
<name>A0A644ZR11_9ZZZZ</name>
<dbReference type="NCBIfam" id="TIGR04274">
    <property type="entry name" value="hypoxanDNAglyco"/>
    <property type="match status" value="1"/>
</dbReference>
<organism evidence="2">
    <name type="scientific">bioreactor metagenome</name>
    <dbReference type="NCBI Taxonomy" id="1076179"/>
    <lineage>
        <taxon>unclassified sequences</taxon>
        <taxon>metagenomes</taxon>
        <taxon>ecological metagenomes</taxon>
    </lineage>
</organism>
<evidence type="ECO:0000313" key="2">
    <source>
        <dbReference type="EMBL" id="MPM43292.1"/>
    </source>
</evidence>
<dbReference type="Gene3D" id="3.40.470.10">
    <property type="entry name" value="Uracil-DNA glycosylase-like domain"/>
    <property type="match status" value="1"/>
</dbReference>
<protein>
    <recommendedName>
        <fullName evidence="1">Uracil-DNA glycosylase-like domain-containing protein</fullName>
    </recommendedName>
</protein>
<dbReference type="InterPro" id="IPR036895">
    <property type="entry name" value="Uracil-DNA_glycosylase-like_sf"/>
</dbReference>